<gene>
    <name evidence="5" type="ORF">ACFPOC_03385</name>
</gene>
<dbReference type="PANTHER" id="PTHR30576">
    <property type="entry name" value="COLANIC BIOSYNTHESIS UDP-GLUCOSE LIPID CARRIER TRANSFERASE"/>
    <property type="match status" value="1"/>
</dbReference>
<name>A0ABW0S986_9RHOB</name>
<reference evidence="6" key="1">
    <citation type="journal article" date="2019" name="Int. J. Syst. Evol. Microbiol.">
        <title>The Global Catalogue of Microorganisms (GCM) 10K type strain sequencing project: providing services to taxonomists for standard genome sequencing and annotation.</title>
        <authorList>
            <consortium name="The Broad Institute Genomics Platform"/>
            <consortium name="The Broad Institute Genome Sequencing Center for Infectious Disease"/>
            <person name="Wu L."/>
            <person name="Ma J."/>
        </authorList>
    </citation>
    <scope>NUCLEOTIDE SEQUENCE [LARGE SCALE GENOMIC DNA]</scope>
    <source>
        <strain evidence="6">KACC 11588</strain>
    </source>
</reference>
<evidence type="ECO:0000313" key="5">
    <source>
        <dbReference type="EMBL" id="MFC5565456.1"/>
    </source>
</evidence>
<evidence type="ECO:0000256" key="1">
    <source>
        <dbReference type="ARBA" id="ARBA00006464"/>
    </source>
</evidence>
<protein>
    <submittedName>
        <fullName evidence="5">Sugar transferase</fullName>
    </submittedName>
</protein>
<keyword evidence="5" id="KW-0808">Transferase</keyword>
<dbReference type="GO" id="GO:0016740">
    <property type="term" value="F:transferase activity"/>
    <property type="evidence" value="ECO:0007669"/>
    <property type="project" value="UniProtKB-KW"/>
</dbReference>
<keyword evidence="2" id="KW-0270">Exopolysaccharide synthesis</keyword>
<evidence type="ECO:0000259" key="4">
    <source>
        <dbReference type="Pfam" id="PF02397"/>
    </source>
</evidence>
<keyword evidence="3" id="KW-1133">Transmembrane helix</keyword>
<dbReference type="Proteomes" id="UP001596056">
    <property type="component" value="Unassembled WGS sequence"/>
</dbReference>
<feature type="transmembrane region" description="Helical" evidence="3">
    <location>
        <begin position="24"/>
        <end position="47"/>
    </location>
</feature>
<evidence type="ECO:0000313" key="6">
    <source>
        <dbReference type="Proteomes" id="UP001596056"/>
    </source>
</evidence>
<dbReference type="PANTHER" id="PTHR30576:SF0">
    <property type="entry name" value="UNDECAPRENYL-PHOSPHATE N-ACETYLGALACTOSAMINYL 1-PHOSPHATE TRANSFERASE-RELATED"/>
    <property type="match status" value="1"/>
</dbReference>
<feature type="domain" description="Bacterial sugar transferase" evidence="4">
    <location>
        <begin position="22"/>
        <end position="204"/>
    </location>
</feature>
<evidence type="ECO:0000256" key="3">
    <source>
        <dbReference type="SAM" id="Phobius"/>
    </source>
</evidence>
<organism evidence="5 6">
    <name type="scientific">Rubellimicrobium aerolatum</name>
    <dbReference type="NCBI Taxonomy" id="490979"/>
    <lineage>
        <taxon>Bacteria</taxon>
        <taxon>Pseudomonadati</taxon>
        <taxon>Pseudomonadota</taxon>
        <taxon>Alphaproteobacteria</taxon>
        <taxon>Rhodobacterales</taxon>
        <taxon>Roseobacteraceae</taxon>
        <taxon>Rubellimicrobium</taxon>
    </lineage>
</organism>
<dbReference type="RefSeq" id="WP_245218513.1">
    <property type="nucleotide sequence ID" value="NZ_JAGGJP010000002.1"/>
</dbReference>
<evidence type="ECO:0000256" key="2">
    <source>
        <dbReference type="ARBA" id="ARBA00023169"/>
    </source>
</evidence>
<comment type="caution">
    <text evidence="5">The sequence shown here is derived from an EMBL/GenBank/DDBJ whole genome shotgun (WGS) entry which is preliminary data.</text>
</comment>
<keyword evidence="6" id="KW-1185">Reference proteome</keyword>
<sequence length="209" mass="23070">MTSHVFAVGTGGASAMVYRATKRLIDVAISLLLLPPLAGVALVALALNPLFNRGSLFFVQERMGLNGQGFRVYKFRTMGPATTIARGPFDAIDSDRITPLGRILRESRLDELPQIVNVLKGEMTLVGPRPDNIEHARVYAEKVPGYRERHAVRPGISGYAQTEIGYVDSLDGVQAKVEADLHYLRHASLRFDLWIVWRTIGIMLGRKGS</sequence>
<dbReference type="Pfam" id="PF02397">
    <property type="entry name" value="Bac_transf"/>
    <property type="match status" value="1"/>
</dbReference>
<dbReference type="InterPro" id="IPR003362">
    <property type="entry name" value="Bact_transf"/>
</dbReference>
<comment type="similarity">
    <text evidence="1">Belongs to the bacterial sugar transferase family.</text>
</comment>
<keyword evidence="3" id="KW-0812">Transmembrane</keyword>
<accession>A0ABW0S986</accession>
<proteinExistence type="inferred from homology"/>
<dbReference type="EMBL" id="JBHSNA010000002">
    <property type="protein sequence ID" value="MFC5565456.1"/>
    <property type="molecule type" value="Genomic_DNA"/>
</dbReference>
<keyword evidence="3" id="KW-0472">Membrane</keyword>